<evidence type="ECO:0000313" key="2">
    <source>
        <dbReference type="EMBL" id="MCA6065407.1"/>
    </source>
</evidence>
<dbReference type="Proteomes" id="UP000714380">
    <property type="component" value="Unassembled WGS sequence"/>
</dbReference>
<proteinExistence type="predicted"/>
<dbReference type="EMBL" id="JAEDAH010000105">
    <property type="protein sequence ID" value="MCA6065407.1"/>
    <property type="molecule type" value="Genomic_DNA"/>
</dbReference>
<protein>
    <submittedName>
        <fullName evidence="2">Uncharacterized protein</fullName>
    </submittedName>
</protein>
<organism evidence="2 3">
    <name type="scientific">Thalassolituus marinus</name>
    <dbReference type="NCBI Taxonomy" id="671053"/>
    <lineage>
        <taxon>Bacteria</taxon>
        <taxon>Pseudomonadati</taxon>
        <taxon>Pseudomonadota</taxon>
        <taxon>Gammaproteobacteria</taxon>
        <taxon>Oceanospirillales</taxon>
        <taxon>Oceanospirillaceae</taxon>
        <taxon>Thalassolituus</taxon>
    </lineage>
</organism>
<keyword evidence="3" id="KW-1185">Reference proteome</keyword>
<feature type="region of interest" description="Disordered" evidence="1">
    <location>
        <begin position="32"/>
        <end position="78"/>
    </location>
</feature>
<comment type="caution">
    <text evidence="2">The sequence shown here is derived from an EMBL/GenBank/DDBJ whole genome shotgun (WGS) entry which is preliminary data.</text>
</comment>
<reference evidence="2 3" key="1">
    <citation type="submission" date="2020-12" db="EMBL/GenBank/DDBJ databases">
        <title>Novel Thalassolituus-related marine hydrocarbonoclastic bacteria mediated algae-derived hydrocarbons mineralization in twilight zone of the northern South China Sea.</title>
        <authorList>
            <person name="Dong C."/>
        </authorList>
    </citation>
    <scope>NUCLEOTIDE SEQUENCE [LARGE SCALE GENOMIC DNA]</scope>
    <source>
        <strain evidence="2 3">IMCC1826</strain>
    </source>
</reference>
<accession>A0ABS7ZUH3</accession>
<evidence type="ECO:0000256" key="1">
    <source>
        <dbReference type="SAM" id="MobiDB-lite"/>
    </source>
</evidence>
<evidence type="ECO:0000313" key="3">
    <source>
        <dbReference type="Proteomes" id="UP000714380"/>
    </source>
</evidence>
<dbReference type="RefSeq" id="WP_225677314.1">
    <property type="nucleotide sequence ID" value="NZ_JAEDAH010000105.1"/>
</dbReference>
<feature type="compositionally biased region" description="Basic and acidic residues" evidence="1">
    <location>
        <begin position="38"/>
        <end position="47"/>
    </location>
</feature>
<feature type="compositionally biased region" description="Polar residues" evidence="1">
    <location>
        <begin position="49"/>
        <end position="75"/>
    </location>
</feature>
<sequence>MINSDHITHSGNVSESDLSGLTFVESIFFSARKAQPKPQHESKELKTVRPSTAEPTESTDPAEQPQTTPTNNEPEASQVFLREVGHSLEGSFLGVGSRYIRKAARKCYVVYLEISGERCFLSGTQLQEAIVDDVSLGDSIRITKTGQYRRAHDREHAKAATFKVEKI</sequence>
<gene>
    <name evidence="2" type="ORF">I9W95_17555</name>
</gene>
<name>A0ABS7ZUH3_9GAMM</name>